<dbReference type="Gene3D" id="2.130.10.10">
    <property type="entry name" value="YVTN repeat-like/Quinoprotein amine dehydrogenase"/>
    <property type="match status" value="1"/>
</dbReference>
<name>A0AAW1PJZ4_9CHLO</name>
<dbReference type="AlphaFoldDB" id="A0AAW1PJZ4"/>
<organism evidence="2 3">
    <name type="scientific">[Myrmecia] bisecta</name>
    <dbReference type="NCBI Taxonomy" id="41462"/>
    <lineage>
        <taxon>Eukaryota</taxon>
        <taxon>Viridiplantae</taxon>
        <taxon>Chlorophyta</taxon>
        <taxon>core chlorophytes</taxon>
        <taxon>Trebouxiophyceae</taxon>
        <taxon>Trebouxiales</taxon>
        <taxon>Trebouxiaceae</taxon>
        <taxon>Myrmecia</taxon>
    </lineage>
</organism>
<evidence type="ECO:0000256" key="1">
    <source>
        <dbReference type="SAM" id="MobiDB-lite"/>
    </source>
</evidence>
<feature type="region of interest" description="Disordered" evidence="1">
    <location>
        <begin position="491"/>
        <end position="539"/>
    </location>
</feature>
<feature type="compositionally biased region" description="Basic and acidic residues" evidence="1">
    <location>
        <begin position="521"/>
        <end position="536"/>
    </location>
</feature>
<dbReference type="EMBL" id="JALJOR010000011">
    <property type="protein sequence ID" value="KAK9808867.1"/>
    <property type="molecule type" value="Genomic_DNA"/>
</dbReference>
<dbReference type="InterPro" id="IPR036322">
    <property type="entry name" value="WD40_repeat_dom_sf"/>
</dbReference>
<dbReference type="InterPro" id="IPR045288">
    <property type="entry name" value="At1g75140-like"/>
</dbReference>
<accession>A0AAW1PJZ4</accession>
<dbReference type="PANTHER" id="PTHR35464">
    <property type="entry name" value="OS06G0115200 PROTEIN"/>
    <property type="match status" value="1"/>
</dbReference>
<keyword evidence="3" id="KW-1185">Reference proteome</keyword>
<dbReference type="Proteomes" id="UP001489004">
    <property type="component" value="Unassembled WGS sequence"/>
</dbReference>
<comment type="caution">
    <text evidence="2">The sequence shown here is derived from an EMBL/GenBank/DDBJ whole genome shotgun (WGS) entry which is preliminary data.</text>
</comment>
<evidence type="ECO:0000313" key="2">
    <source>
        <dbReference type="EMBL" id="KAK9808867.1"/>
    </source>
</evidence>
<sequence>MLGLTATCAQENGVEASSQPGNSPSKTVVRFRHTWSEHFTLLSAVRTDNRVTAVHAMHDGSDGLCRYVVVGDADGHVNIFKPQGDLVYEFVTEQGSPVTAVASHQLRTNESLLLTGHADGSLRVYMLHQQYVRDIPAGQDVFTPTGIALQHVLVAPAAGASCATNECSQACSDSDQPAPVVLLDASSSGPGRQQFTAAHAVGSINLWRSNGTLRAHTTGSALPLAMRAGINTAVLTVEGLSSIRGRGSNITQHALSCRDLNGSRLVAAAWSEGAPTSKQPGPVSWRGFAVTEEAELLTMSLGHGSQAGRHCQVRHRRSMTPSTGGIALASVKDYLLAVSSEAVSVFNLTLNVAHYGPHDVLTEPLASLAAAFGQQVAPVAQPLIATNGKRLVAVQLADQLVAIYQSNLPTTERHSFNHMVAWARPIAILAMIAIGTWQFSSRSRRVREDDMDMPFGQEDLHRAFGASLGGLGPHGNDAGMDWPAELAMGPGRSLGGGYTGSGSRERSRSRAVQGLASRDVGAGRRREDRGSREAGQREALISELDNDMVRALQNRWADADANDALHH</sequence>
<dbReference type="InterPro" id="IPR015943">
    <property type="entry name" value="WD40/YVTN_repeat-like_dom_sf"/>
</dbReference>
<dbReference type="PANTHER" id="PTHR35464:SF1">
    <property type="entry name" value="OS06G0115200 PROTEIN"/>
    <property type="match status" value="1"/>
</dbReference>
<proteinExistence type="predicted"/>
<evidence type="ECO:0000313" key="3">
    <source>
        <dbReference type="Proteomes" id="UP001489004"/>
    </source>
</evidence>
<gene>
    <name evidence="2" type="ORF">WJX72_005442</name>
</gene>
<reference evidence="2 3" key="1">
    <citation type="journal article" date="2024" name="Nat. Commun.">
        <title>Phylogenomics reveals the evolutionary origins of lichenization in chlorophyte algae.</title>
        <authorList>
            <person name="Puginier C."/>
            <person name="Libourel C."/>
            <person name="Otte J."/>
            <person name="Skaloud P."/>
            <person name="Haon M."/>
            <person name="Grisel S."/>
            <person name="Petersen M."/>
            <person name="Berrin J.G."/>
            <person name="Delaux P.M."/>
            <person name="Dal Grande F."/>
            <person name="Keller J."/>
        </authorList>
    </citation>
    <scope>NUCLEOTIDE SEQUENCE [LARGE SCALE GENOMIC DNA]</scope>
    <source>
        <strain evidence="2 3">SAG 2043</strain>
    </source>
</reference>
<protein>
    <submittedName>
        <fullName evidence="2">Uncharacterized protein</fullName>
    </submittedName>
</protein>
<dbReference type="SUPFAM" id="SSF50978">
    <property type="entry name" value="WD40 repeat-like"/>
    <property type="match status" value="1"/>
</dbReference>